<reference evidence="1 2" key="1">
    <citation type="journal article" date="2016" name="PLoS Pathog.">
        <title>Biosynthesis of antibiotic leucinostatins in bio-control fungus Purpureocillium lilacinum and their inhibition on phytophthora revealed by genome mining.</title>
        <authorList>
            <person name="Wang G."/>
            <person name="Liu Z."/>
            <person name="Lin R."/>
            <person name="Li E."/>
            <person name="Mao Z."/>
            <person name="Ling J."/>
            <person name="Yang Y."/>
            <person name="Yin W.B."/>
            <person name="Xie B."/>
        </authorList>
    </citation>
    <scope>NUCLEOTIDE SEQUENCE [LARGE SCALE GENOMIC DNA]</scope>
    <source>
        <strain evidence="1">170</strain>
    </source>
</reference>
<protein>
    <submittedName>
        <fullName evidence="1">Uncharacterized protein</fullName>
    </submittedName>
</protein>
<organism evidence="1 2">
    <name type="scientific">Pochonia chlamydosporia 170</name>
    <dbReference type="NCBI Taxonomy" id="1380566"/>
    <lineage>
        <taxon>Eukaryota</taxon>
        <taxon>Fungi</taxon>
        <taxon>Dikarya</taxon>
        <taxon>Ascomycota</taxon>
        <taxon>Pezizomycotina</taxon>
        <taxon>Sordariomycetes</taxon>
        <taxon>Hypocreomycetidae</taxon>
        <taxon>Hypocreales</taxon>
        <taxon>Clavicipitaceae</taxon>
        <taxon>Pochonia</taxon>
    </lineage>
</organism>
<dbReference type="GeneID" id="33937002"/>
<gene>
    <name evidence="1" type="ORF">VFPPC_18139</name>
</gene>
<dbReference type="Proteomes" id="UP000078397">
    <property type="component" value="Unassembled WGS sequence"/>
</dbReference>
<evidence type="ECO:0000313" key="2">
    <source>
        <dbReference type="Proteomes" id="UP000078397"/>
    </source>
</evidence>
<keyword evidence="2" id="KW-1185">Reference proteome</keyword>
<sequence length="200" mass="21669">MVQTLFPLPHPAVQGTSESVPVQEFAANFQLKWGPFRHPKAWSASHPCLDFALKIFSRKTGGVPKASHCRGGQSKILEQQQQNLIHWAPRYVVVARIGQHPTSNDLSLWESGPKLTAGSVNPMAGNVQMSEERVWAQGSKWTGGTVTVTRGRRVAWSASLMQLVVLGCRSGRGVASVTSIVRHGSGIWHTETVVLSAGLG</sequence>
<dbReference type="AlphaFoldDB" id="A0A219API0"/>
<proteinExistence type="predicted"/>
<comment type="caution">
    <text evidence="1">The sequence shown here is derived from an EMBL/GenBank/DDBJ whole genome shotgun (WGS) entry which is preliminary data.</text>
</comment>
<dbReference type="EMBL" id="LSBJ02000007">
    <property type="protein sequence ID" value="OWT42726.1"/>
    <property type="molecule type" value="Genomic_DNA"/>
</dbReference>
<name>A0A219API0_METCM</name>
<dbReference type="KEGG" id="pchm:VFPPC_18139"/>
<accession>A0A219API0</accession>
<evidence type="ECO:0000313" key="1">
    <source>
        <dbReference type="EMBL" id="OWT42726.1"/>
    </source>
</evidence>
<dbReference type="RefSeq" id="XP_022285207.1">
    <property type="nucleotide sequence ID" value="XM_022429795.1"/>
</dbReference>